<evidence type="ECO:0000256" key="5">
    <source>
        <dbReference type="PROSITE-ProRule" id="PRU01240"/>
    </source>
</evidence>
<dbReference type="InterPro" id="IPR015500">
    <property type="entry name" value="Peptidase_S8_subtilisin-rel"/>
</dbReference>
<keyword evidence="3 5" id="KW-0378">Hydrolase</keyword>
<feature type="domain" description="Peptidase S8/S53" evidence="7">
    <location>
        <begin position="169"/>
        <end position="405"/>
    </location>
</feature>
<dbReference type="GO" id="GO:0008240">
    <property type="term" value="F:tripeptidyl-peptidase activity"/>
    <property type="evidence" value="ECO:0007669"/>
    <property type="project" value="TreeGrafter"/>
</dbReference>
<dbReference type="PANTHER" id="PTHR43806:SF14">
    <property type="entry name" value="TRIPEPTIDYL-PEPTIDASE 2"/>
    <property type="match status" value="1"/>
</dbReference>
<dbReference type="CDD" id="cd00306">
    <property type="entry name" value="Peptidases_S8_S53"/>
    <property type="match status" value="1"/>
</dbReference>
<dbReference type="PROSITE" id="PS51892">
    <property type="entry name" value="SUBTILASE"/>
    <property type="match status" value="1"/>
</dbReference>
<proteinExistence type="inferred from homology"/>
<keyword evidence="2 5" id="KW-0645">Protease</keyword>
<gene>
    <name evidence="8" type="ORF">AVDCRST_MAG41-1748</name>
</gene>
<reference evidence="8" key="1">
    <citation type="submission" date="2020-02" db="EMBL/GenBank/DDBJ databases">
        <authorList>
            <person name="Meier V. D."/>
        </authorList>
    </citation>
    <scope>NUCLEOTIDE SEQUENCE</scope>
    <source>
        <strain evidence="8">AVDCRST_MAG41</strain>
    </source>
</reference>
<evidence type="ECO:0000313" key="8">
    <source>
        <dbReference type="EMBL" id="CAA9247042.1"/>
    </source>
</evidence>
<feature type="active site" description="Charge relay system" evidence="5">
    <location>
        <position position="216"/>
    </location>
</feature>
<dbReference type="SUPFAM" id="SSF52743">
    <property type="entry name" value="Subtilisin-like"/>
    <property type="match status" value="1"/>
</dbReference>
<comment type="similarity">
    <text evidence="1 5">Belongs to the peptidase S8 family.</text>
</comment>
<sequence length="441" mass="45957">MVAVQDLQGQLADVRAVRRHAEVFGRTWGDQAWQRQVFDRAREARRTALLPDFDVVRDDAGADFLVANGELLVRAEDLDARAGGLAAGLGLAPEPIAALDGRVVRLVRAGATGAELQRDAAALRRKGVPATLNFVPPMAVVMKSQGGAEPSARRWPSPPAAPAPTAGPVRVAVVDTGLTRQTRSDGWLAGLAVDPGNIDELDVSPANGLLDAAAGHGTAVAGLIQHEAPEVPIAMYAAVPPDGAAFESDIAAAMVTAVRDGFAARQSVVLNLSLGTTTIDDRPALALQVALDIIDELSAAEPDLDVLVVAAAGNYGTDKPVWPAAARGVVAVGALTQSMLPAPWSSHGHWVDCSVIGDGVLSVYVEGEEDPFFDTAADSYGPDPWALHFGTSFAAPQVSGRVAHVAVTEKVDLHDALGRVLTRARRIPDLGRTLAIQPPIG</sequence>
<evidence type="ECO:0000256" key="3">
    <source>
        <dbReference type="ARBA" id="ARBA00022801"/>
    </source>
</evidence>
<feature type="active site" description="Charge relay system" evidence="5">
    <location>
        <position position="175"/>
    </location>
</feature>
<name>A0A6J4ID19_9ACTN</name>
<dbReference type="EMBL" id="CADCTP010000161">
    <property type="protein sequence ID" value="CAA9247042.1"/>
    <property type="molecule type" value="Genomic_DNA"/>
</dbReference>
<dbReference type="InterPro" id="IPR000209">
    <property type="entry name" value="Peptidase_S8/S53_dom"/>
</dbReference>
<feature type="active site" description="Charge relay system" evidence="5">
    <location>
        <position position="392"/>
    </location>
</feature>
<evidence type="ECO:0000256" key="1">
    <source>
        <dbReference type="ARBA" id="ARBA00011073"/>
    </source>
</evidence>
<dbReference type="InterPro" id="IPR050131">
    <property type="entry name" value="Peptidase_S8_subtilisin-like"/>
</dbReference>
<evidence type="ECO:0000256" key="4">
    <source>
        <dbReference type="ARBA" id="ARBA00022825"/>
    </source>
</evidence>
<evidence type="ECO:0000256" key="6">
    <source>
        <dbReference type="SAM" id="MobiDB-lite"/>
    </source>
</evidence>
<dbReference type="GO" id="GO:0004252">
    <property type="term" value="F:serine-type endopeptidase activity"/>
    <property type="evidence" value="ECO:0007669"/>
    <property type="project" value="UniProtKB-UniRule"/>
</dbReference>
<protein>
    <recommendedName>
        <fullName evidence="7">Peptidase S8/S53 domain-containing protein</fullName>
    </recommendedName>
</protein>
<accession>A0A6J4ID19</accession>
<dbReference type="AlphaFoldDB" id="A0A6J4ID19"/>
<dbReference type="PANTHER" id="PTHR43806">
    <property type="entry name" value="PEPTIDASE S8"/>
    <property type="match status" value="1"/>
</dbReference>
<dbReference type="PRINTS" id="PR00723">
    <property type="entry name" value="SUBTILISIN"/>
</dbReference>
<dbReference type="GO" id="GO:0006508">
    <property type="term" value="P:proteolysis"/>
    <property type="evidence" value="ECO:0007669"/>
    <property type="project" value="UniProtKB-KW"/>
</dbReference>
<evidence type="ECO:0000259" key="7">
    <source>
        <dbReference type="Pfam" id="PF00082"/>
    </source>
</evidence>
<dbReference type="PROSITE" id="PS00138">
    <property type="entry name" value="SUBTILASE_SER"/>
    <property type="match status" value="1"/>
</dbReference>
<dbReference type="InterPro" id="IPR023828">
    <property type="entry name" value="Peptidase_S8_Ser-AS"/>
</dbReference>
<dbReference type="Pfam" id="PF00082">
    <property type="entry name" value="Peptidase_S8"/>
    <property type="match status" value="1"/>
</dbReference>
<organism evidence="8">
    <name type="scientific">uncultured Mycobacteriales bacterium</name>
    <dbReference type="NCBI Taxonomy" id="581187"/>
    <lineage>
        <taxon>Bacteria</taxon>
        <taxon>Bacillati</taxon>
        <taxon>Actinomycetota</taxon>
        <taxon>Actinomycetes</taxon>
        <taxon>Mycobacteriales</taxon>
        <taxon>environmental samples</taxon>
    </lineage>
</organism>
<dbReference type="Gene3D" id="3.40.50.200">
    <property type="entry name" value="Peptidase S8/S53 domain"/>
    <property type="match status" value="1"/>
</dbReference>
<feature type="region of interest" description="Disordered" evidence="6">
    <location>
        <begin position="146"/>
        <end position="167"/>
    </location>
</feature>
<dbReference type="GO" id="GO:0005829">
    <property type="term" value="C:cytosol"/>
    <property type="evidence" value="ECO:0007669"/>
    <property type="project" value="TreeGrafter"/>
</dbReference>
<evidence type="ECO:0000256" key="2">
    <source>
        <dbReference type="ARBA" id="ARBA00022670"/>
    </source>
</evidence>
<dbReference type="InterPro" id="IPR036852">
    <property type="entry name" value="Peptidase_S8/S53_dom_sf"/>
</dbReference>
<keyword evidence="4 5" id="KW-0720">Serine protease</keyword>